<gene>
    <name evidence="2" type="ORF">TNIN_257531</name>
</gene>
<comment type="caution">
    <text evidence="2">The sequence shown here is derived from an EMBL/GenBank/DDBJ whole genome shotgun (WGS) entry which is preliminary data.</text>
</comment>
<accession>A0A8X6YUI2</accession>
<evidence type="ECO:0000256" key="1">
    <source>
        <dbReference type="SAM" id="MobiDB-lite"/>
    </source>
</evidence>
<dbReference type="EMBL" id="BMAV01022428">
    <property type="protein sequence ID" value="GFY77370.1"/>
    <property type="molecule type" value="Genomic_DNA"/>
</dbReference>
<keyword evidence="3" id="KW-1185">Reference proteome</keyword>
<feature type="region of interest" description="Disordered" evidence="1">
    <location>
        <begin position="55"/>
        <end position="97"/>
    </location>
</feature>
<reference evidence="2" key="1">
    <citation type="submission" date="2020-08" db="EMBL/GenBank/DDBJ databases">
        <title>Multicomponent nature underlies the extraordinary mechanical properties of spider dragline silk.</title>
        <authorList>
            <person name="Kono N."/>
            <person name="Nakamura H."/>
            <person name="Mori M."/>
            <person name="Yoshida Y."/>
            <person name="Ohtoshi R."/>
            <person name="Malay A.D."/>
            <person name="Moran D.A.P."/>
            <person name="Tomita M."/>
            <person name="Numata K."/>
            <person name="Arakawa K."/>
        </authorList>
    </citation>
    <scope>NUCLEOTIDE SEQUENCE</scope>
</reference>
<organism evidence="2 3">
    <name type="scientific">Trichonephila inaurata madagascariensis</name>
    <dbReference type="NCBI Taxonomy" id="2747483"/>
    <lineage>
        <taxon>Eukaryota</taxon>
        <taxon>Metazoa</taxon>
        <taxon>Ecdysozoa</taxon>
        <taxon>Arthropoda</taxon>
        <taxon>Chelicerata</taxon>
        <taxon>Arachnida</taxon>
        <taxon>Araneae</taxon>
        <taxon>Araneomorphae</taxon>
        <taxon>Entelegynae</taxon>
        <taxon>Araneoidea</taxon>
        <taxon>Nephilidae</taxon>
        <taxon>Trichonephila</taxon>
        <taxon>Trichonephila inaurata</taxon>
    </lineage>
</organism>
<evidence type="ECO:0000313" key="2">
    <source>
        <dbReference type="EMBL" id="GFY77370.1"/>
    </source>
</evidence>
<name>A0A8X6YUI2_9ARAC</name>
<proteinExistence type="predicted"/>
<dbReference type="AlphaFoldDB" id="A0A8X6YUI2"/>
<evidence type="ECO:0000313" key="3">
    <source>
        <dbReference type="Proteomes" id="UP000886998"/>
    </source>
</evidence>
<protein>
    <submittedName>
        <fullName evidence="2">Uncharacterized protein</fullName>
    </submittedName>
</protein>
<dbReference type="Proteomes" id="UP000886998">
    <property type="component" value="Unassembled WGS sequence"/>
</dbReference>
<sequence length="97" mass="10832">MRNGGIYVISTSIRKLQKLYTPQHLSNQRKLYTPQLLQKKTPLVTHVARWEEEKGIGPPSLSNRLRGGRGEEETLLLDDAPSGRESPPVGRWSVGGV</sequence>